<dbReference type="Gene3D" id="3.40.630.30">
    <property type="match status" value="1"/>
</dbReference>
<reference evidence="4 5" key="1">
    <citation type="submission" date="2017-04" db="EMBL/GenBank/DDBJ databases">
        <title>Draft genome sequence of Zooshikella ganghwensis VG4 isolated from Red Sea sediments.</title>
        <authorList>
            <person name="Rehman Z."/>
            <person name="Alam I."/>
            <person name="Kamau A."/>
            <person name="Bajic V."/>
            <person name="Leiknes T."/>
        </authorList>
    </citation>
    <scope>NUCLEOTIDE SEQUENCE [LARGE SCALE GENOMIC DNA]</scope>
    <source>
        <strain evidence="4 5">VG4</strain>
    </source>
</reference>
<accession>A0A4P9VLE8</accession>
<protein>
    <submittedName>
        <fullName evidence="4">GNAT family N-acetyltransferase</fullName>
    </submittedName>
</protein>
<keyword evidence="1 4" id="KW-0808">Transferase</keyword>
<sequence>MDIRVLNRNDAEQYKQIRLTALQACPESFAQSFDNELSQPLGYFANKITPSNQSFIIGAFNGLTLVGTAGVSRQDYLKRSHKGMISGFYVNKPFQSNGIGKRLLERIIDEAKQLNDLSQLQLVVISENISAIKLYQKYGFETFAFERDALRLGQKSYDAKHMVLFL</sequence>
<gene>
    <name evidence="4" type="ORF">B9G39_12350</name>
</gene>
<dbReference type="CDD" id="cd04301">
    <property type="entry name" value="NAT_SF"/>
    <property type="match status" value="1"/>
</dbReference>
<keyword evidence="2" id="KW-0012">Acyltransferase</keyword>
<evidence type="ECO:0000259" key="3">
    <source>
        <dbReference type="PROSITE" id="PS51186"/>
    </source>
</evidence>
<organism evidence="4 5">
    <name type="scientific">Zooshikella ganghwensis</name>
    <dbReference type="NCBI Taxonomy" id="202772"/>
    <lineage>
        <taxon>Bacteria</taxon>
        <taxon>Pseudomonadati</taxon>
        <taxon>Pseudomonadota</taxon>
        <taxon>Gammaproteobacteria</taxon>
        <taxon>Oceanospirillales</taxon>
        <taxon>Zooshikellaceae</taxon>
        <taxon>Zooshikella</taxon>
    </lineage>
</organism>
<keyword evidence="5" id="KW-1185">Reference proteome</keyword>
<dbReference type="Proteomes" id="UP000257039">
    <property type="component" value="Unassembled WGS sequence"/>
</dbReference>
<dbReference type="PANTHER" id="PTHR42919">
    <property type="entry name" value="N-ALPHA-ACETYLTRANSFERASE"/>
    <property type="match status" value="1"/>
</dbReference>
<dbReference type="SUPFAM" id="SSF55729">
    <property type="entry name" value="Acyl-CoA N-acyltransferases (Nat)"/>
    <property type="match status" value="1"/>
</dbReference>
<dbReference type="PANTHER" id="PTHR42919:SF8">
    <property type="entry name" value="N-ALPHA-ACETYLTRANSFERASE 50"/>
    <property type="match status" value="1"/>
</dbReference>
<evidence type="ECO:0000313" key="4">
    <source>
        <dbReference type="EMBL" id="RDH44175.1"/>
    </source>
</evidence>
<dbReference type="InterPro" id="IPR016181">
    <property type="entry name" value="Acyl_CoA_acyltransferase"/>
</dbReference>
<dbReference type="InterPro" id="IPR051556">
    <property type="entry name" value="N-term/lysine_N-AcTrnsfr"/>
</dbReference>
<dbReference type="PROSITE" id="PS51186">
    <property type="entry name" value="GNAT"/>
    <property type="match status" value="1"/>
</dbReference>
<feature type="domain" description="N-acetyltransferase" evidence="3">
    <location>
        <begin position="1"/>
        <end position="166"/>
    </location>
</feature>
<comment type="caution">
    <text evidence="4">The sequence shown here is derived from an EMBL/GenBank/DDBJ whole genome shotgun (WGS) entry which is preliminary data.</text>
</comment>
<proteinExistence type="predicted"/>
<dbReference type="Pfam" id="PF00583">
    <property type="entry name" value="Acetyltransf_1"/>
    <property type="match status" value="1"/>
</dbReference>
<dbReference type="RefSeq" id="WP_094787383.1">
    <property type="nucleotide sequence ID" value="NZ_NDXW01000001.1"/>
</dbReference>
<name>A0A4P9VLE8_9GAMM</name>
<dbReference type="GO" id="GO:0016747">
    <property type="term" value="F:acyltransferase activity, transferring groups other than amino-acyl groups"/>
    <property type="evidence" value="ECO:0007669"/>
    <property type="project" value="InterPro"/>
</dbReference>
<dbReference type="InterPro" id="IPR000182">
    <property type="entry name" value="GNAT_dom"/>
</dbReference>
<evidence type="ECO:0000313" key="5">
    <source>
        <dbReference type="Proteomes" id="UP000257039"/>
    </source>
</evidence>
<evidence type="ECO:0000256" key="1">
    <source>
        <dbReference type="ARBA" id="ARBA00022679"/>
    </source>
</evidence>
<dbReference type="AlphaFoldDB" id="A0A4P9VLE8"/>
<dbReference type="EMBL" id="NDXW01000001">
    <property type="protein sequence ID" value="RDH44175.1"/>
    <property type="molecule type" value="Genomic_DNA"/>
</dbReference>
<evidence type="ECO:0000256" key="2">
    <source>
        <dbReference type="ARBA" id="ARBA00023315"/>
    </source>
</evidence>